<evidence type="ECO:0000256" key="5">
    <source>
        <dbReference type="PROSITE-ProRule" id="PRU00175"/>
    </source>
</evidence>
<evidence type="ECO:0000256" key="3">
    <source>
        <dbReference type="ARBA" id="ARBA00022771"/>
    </source>
</evidence>
<dbReference type="EMBL" id="JAEUBF010000322">
    <property type="protein sequence ID" value="KAH3679352.1"/>
    <property type="molecule type" value="Genomic_DNA"/>
</dbReference>
<dbReference type="PROSITE" id="PS00518">
    <property type="entry name" value="ZF_RING_1"/>
    <property type="match status" value="1"/>
</dbReference>
<organism evidence="8 9">
    <name type="scientific">Wickerhamomyces mucosus</name>
    <dbReference type="NCBI Taxonomy" id="1378264"/>
    <lineage>
        <taxon>Eukaryota</taxon>
        <taxon>Fungi</taxon>
        <taxon>Dikarya</taxon>
        <taxon>Ascomycota</taxon>
        <taxon>Saccharomycotina</taxon>
        <taxon>Saccharomycetes</taxon>
        <taxon>Phaffomycetales</taxon>
        <taxon>Wickerhamomycetaceae</taxon>
        <taxon>Wickerhamomyces</taxon>
    </lineage>
</organism>
<dbReference type="InterPro" id="IPR001841">
    <property type="entry name" value="Znf_RING"/>
</dbReference>
<dbReference type="Gene3D" id="1.10.10.10">
    <property type="entry name" value="Winged helix-like DNA-binding domain superfamily/Winged helix DNA-binding domain"/>
    <property type="match status" value="2"/>
</dbReference>
<comment type="caution">
    <text evidence="8">The sequence shown here is derived from an EMBL/GenBank/DDBJ whole genome shotgun (WGS) entry which is preliminary data.</text>
</comment>
<dbReference type="Pfam" id="PF04157">
    <property type="entry name" value="EAP30"/>
    <property type="match status" value="1"/>
</dbReference>
<dbReference type="PROSITE" id="PS50089">
    <property type="entry name" value="ZF_RING_2"/>
    <property type="match status" value="1"/>
</dbReference>
<dbReference type="SUPFAM" id="SSF57850">
    <property type="entry name" value="RING/U-box"/>
    <property type="match status" value="1"/>
</dbReference>
<dbReference type="OrthoDB" id="5588846at2759"/>
<feature type="domain" description="RING-type" evidence="6">
    <location>
        <begin position="293"/>
        <end position="332"/>
    </location>
</feature>
<dbReference type="GO" id="GO:0008270">
    <property type="term" value="F:zinc ion binding"/>
    <property type="evidence" value="ECO:0007669"/>
    <property type="project" value="UniProtKB-KW"/>
</dbReference>
<dbReference type="InterPro" id="IPR036388">
    <property type="entry name" value="WH-like_DNA-bd_sf"/>
</dbReference>
<dbReference type="InterPro" id="IPR017907">
    <property type="entry name" value="Znf_RING_CS"/>
</dbReference>
<dbReference type="PROSITE" id="PS51382">
    <property type="entry name" value="SPX"/>
    <property type="match status" value="1"/>
</dbReference>
<evidence type="ECO:0000259" key="6">
    <source>
        <dbReference type="PROSITE" id="PS50089"/>
    </source>
</evidence>
<dbReference type="GO" id="GO:0000814">
    <property type="term" value="C:ESCRT II complex"/>
    <property type="evidence" value="ECO:0007669"/>
    <property type="project" value="InterPro"/>
</dbReference>
<dbReference type="InterPro" id="IPR013083">
    <property type="entry name" value="Znf_RING/FYVE/PHD"/>
</dbReference>
<evidence type="ECO:0000313" key="8">
    <source>
        <dbReference type="EMBL" id="KAH3679352.1"/>
    </source>
</evidence>
<keyword evidence="9" id="KW-1185">Reference proteome</keyword>
<evidence type="ECO:0000259" key="7">
    <source>
        <dbReference type="PROSITE" id="PS51382"/>
    </source>
</evidence>
<gene>
    <name evidence="8" type="ORF">WICMUC_001092</name>
</gene>
<dbReference type="Gene3D" id="6.10.140.180">
    <property type="match status" value="1"/>
</dbReference>
<dbReference type="Pfam" id="PF13920">
    <property type="entry name" value="zf-C3HC4_3"/>
    <property type="match status" value="1"/>
</dbReference>
<proteinExistence type="inferred from homology"/>
<dbReference type="Proteomes" id="UP000769528">
    <property type="component" value="Unassembled WGS sequence"/>
</dbReference>
<dbReference type="InterPro" id="IPR036390">
    <property type="entry name" value="WH_DNA-bd_sf"/>
</dbReference>
<dbReference type="InterPro" id="IPR040608">
    <property type="entry name" value="Snf8/Vps36"/>
</dbReference>
<evidence type="ECO:0000256" key="4">
    <source>
        <dbReference type="ARBA" id="ARBA00022833"/>
    </source>
</evidence>
<keyword evidence="2" id="KW-0479">Metal-binding</keyword>
<sequence length="611" mass="72051">MKFGKTFEKTLQDEHIPESWLSSSIRYKLLKKQINKVVDEINELGLSDSIKSDNHQYIYKFTTEDNGIIEPKLYEIKANDDDKYDDEIKELKSIEISNSNAKINHEIILQKDKDFFQDLFNQYNQLNKFMRLEEKDLESKICNFAIIIKSLLENNKQKDIKIWREIFNQYIDFKLDLNSKFNLKNFENFLNHLNSTKLINGLKRDNLKIFESFYQLNYSLLKFLTFKKLNNLAIKKIIKKFDKHTSLKSSPNLTRLINSYHGNELSLISPMTIEQIISTDIIKLIPQLDDYLCPICFNIAYKPIRLRCSHFFCVRCLVKLQRQNESKCPICREFNVMDATEQNLDEQLMKFMTTNFPKEVKMKRRINDKEITDETLENLGYDRLSALDDSKLKQFNELSQTLLEKKTAELTTQLSLFKSILLSFFEQNKDTIAKNSELKLKLFQVCRNLNIDPLIILDKSTDFNQFYYELGLKIIEFNDFQGNIKYGGLIPIKEILLSINENLDNKIKQDDLQISIDLLKVLNEEIDIITLNNQKYIKLLQISLSSDKVELLKIVNEIGHISISILRDNLNWNIIKCKEVLNELVSNGYLWIDKGNKGEVLYWDPSWINRF</sequence>
<dbReference type="PANTHER" id="PTHR12806:SF0">
    <property type="entry name" value="VACUOLAR-SORTING PROTEIN SNF8"/>
    <property type="match status" value="1"/>
</dbReference>
<reference evidence="8" key="2">
    <citation type="submission" date="2021-01" db="EMBL/GenBank/DDBJ databases">
        <authorList>
            <person name="Schikora-Tamarit M.A."/>
        </authorList>
    </citation>
    <scope>NUCLEOTIDE SEQUENCE</scope>
    <source>
        <strain evidence="8">CBS6341</strain>
    </source>
</reference>
<evidence type="ECO:0008006" key="10">
    <source>
        <dbReference type="Google" id="ProtNLM"/>
    </source>
</evidence>
<name>A0A9P8PVS7_9ASCO</name>
<dbReference type="AlphaFoldDB" id="A0A9P8PVS7"/>
<dbReference type="InterPro" id="IPR004331">
    <property type="entry name" value="SPX_dom"/>
</dbReference>
<feature type="domain" description="SPX" evidence="7">
    <location>
        <begin position="1"/>
        <end position="255"/>
    </location>
</feature>
<keyword evidence="4" id="KW-0862">Zinc</keyword>
<evidence type="ECO:0000313" key="9">
    <source>
        <dbReference type="Proteomes" id="UP000769528"/>
    </source>
</evidence>
<evidence type="ECO:0000256" key="1">
    <source>
        <dbReference type="ARBA" id="ARBA00009834"/>
    </source>
</evidence>
<protein>
    <recommendedName>
        <fullName evidence="10">RING-type domain-containing protein</fullName>
    </recommendedName>
</protein>
<keyword evidence="3 5" id="KW-0863">Zinc-finger</keyword>
<evidence type="ECO:0000256" key="2">
    <source>
        <dbReference type="ARBA" id="ARBA00022723"/>
    </source>
</evidence>
<dbReference type="SMART" id="SM00184">
    <property type="entry name" value="RING"/>
    <property type="match status" value="1"/>
</dbReference>
<reference evidence="8" key="1">
    <citation type="journal article" date="2021" name="Open Biol.">
        <title>Shared evolutionary footprints suggest mitochondrial oxidative damage underlies multiple complex I losses in fungi.</title>
        <authorList>
            <person name="Schikora-Tamarit M.A."/>
            <person name="Marcet-Houben M."/>
            <person name="Nosek J."/>
            <person name="Gabaldon T."/>
        </authorList>
    </citation>
    <scope>NUCLEOTIDE SEQUENCE</scope>
    <source>
        <strain evidence="8">CBS6341</strain>
    </source>
</reference>
<comment type="similarity">
    <text evidence="1">Belongs to the SNF8 family.</text>
</comment>
<dbReference type="PANTHER" id="PTHR12806">
    <property type="entry name" value="EAP30 SUBUNIT OF ELL COMPLEX"/>
    <property type="match status" value="1"/>
</dbReference>
<dbReference type="InterPro" id="IPR016689">
    <property type="entry name" value="ESCRT-2_cplx_Snf8"/>
</dbReference>
<dbReference type="GO" id="GO:0043328">
    <property type="term" value="P:protein transport to vacuole involved in ubiquitin-dependent protein catabolic process via the multivesicular body sorting pathway"/>
    <property type="evidence" value="ECO:0007669"/>
    <property type="project" value="TreeGrafter"/>
</dbReference>
<dbReference type="Gene3D" id="3.30.40.10">
    <property type="entry name" value="Zinc/RING finger domain, C3HC4 (zinc finger)"/>
    <property type="match status" value="1"/>
</dbReference>
<dbReference type="SUPFAM" id="SSF46785">
    <property type="entry name" value="Winged helix' DNA-binding domain"/>
    <property type="match status" value="2"/>
</dbReference>
<accession>A0A9P8PVS7</accession>